<dbReference type="OrthoDB" id="5329403at2759"/>
<evidence type="ECO:0000256" key="1">
    <source>
        <dbReference type="SAM" id="MobiDB-lite"/>
    </source>
</evidence>
<dbReference type="Proteomes" id="UP000030641">
    <property type="component" value="Unassembled WGS sequence"/>
</dbReference>
<dbReference type="EMBL" id="KL584780">
    <property type="protein sequence ID" value="KEQ91273.1"/>
    <property type="molecule type" value="Genomic_DNA"/>
</dbReference>
<feature type="region of interest" description="Disordered" evidence="1">
    <location>
        <begin position="490"/>
        <end position="536"/>
    </location>
</feature>
<dbReference type="GeneID" id="25371959"/>
<feature type="compositionally biased region" description="Basic and acidic residues" evidence="1">
    <location>
        <begin position="49"/>
        <end position="69"/>
    </location>
</feature>
<dbReference type="InParanoid" id="A0A074Y0F2"/>
<dbReference type="AlphaFoldDB" id="A0A074Y0F2"/>
<dbReference type="RefSeq" id="XP_013339716.1">
    <property type="nucleotide sequence ID" value="XM_013484262.1"/>
</dbReference>
<organism evidence="2 3">
    <name type="scientific">Aureobasidium subglaciale (strain EXF-2481)</name>
    <name type="common">Aureobasidium pullulans var. subglaciale</name>
    <dbReference type="NCBI Taxonomy" id="1043005"/>
    <lineage>
        <taxon>Eukaryota</taxon>
        <taxon>Fungi</taxon>
        <taxon>Dikarya</taxon>
        <taxon>Ascomycota</taxon>
        <taxon>Pezizomycotina</taxon>
        <taxon>Dothideomycetes</taxon>
        <taxon>Dothideomycetidae</taxon>
        <taxon>Dothideales</taxon>
        <taxon>Saccotheciaceae</taxon>
        <taxon>Aureobasidium</taxon>
    </lineage>
</organism>
<gene>
    <name evidence="2" type="ORF">AUEXF2481DRAFT_8700</name>
</gene>
<keyword evidence="3" id="KW-1185">Reference proteome</keyword>
<protein>
    <recommendedName>
        <fullName evidence="4">BTB domain-containing protein</fullName>
    </recommendedName>
</protein>
<feature type="compositionally biased region" description="Basic and acidic residues" evidence="1">
    <location>
        <begin position="108"/>
        <end position="123"/>
    </location>
</feature>
<accession>A0A074Y0F2</accession>
<evidence type="ECO:0000313" key="2">
    <source>
        <dbReference type="EMBL" id="KEQ91273.1"/>
    </source>
</evidence>
<sequence>MSSKAMARQRIVPAIPHQLSIRRAKVAPADKSDQQIADDKGKSAAPPVKTDKAPTHANAIEKEDAHQVDKPAALSNGVKEEVKQTAAEKELVALKESAQDNETFEQETAVKSKKEIAEKEVTHGVKNSNEVTAPRRQPHHQDAQALPFVPKHQPKHSEPLVFGGLQDSSSVSPATLTNAFVPPPAMSVMPPNLGPYEGYVPAQQYAPAPAPVAAMPAPPVNGHAFQYANGTATQLGSMSSSPSRTPSVPLGDAAATAAATPDIHMPYKHHAQQSSYAGLPPFDNNAQHIADFVQSYWGQAQFADLILELYSGDQPNEPLMLPVHSLIIARYPSLLKLIHCLPRTITQTRAPIVHVPRSYCFQDASAFAEAVRYVYGSPLIDPMYIFGNPSGTPSTRMRFALSYLAAGHCLGAEPIVMHAYNIAYRILGVHELETVLFFAACGYCLSGNSLYGPYGDHIVWQAVLFMVSHLQPGFFDASATELASLPRISNMDNSASTSQSQPDSRSSSVFASSDAQPIQRPGSNVHLGSTTPSSSDAGSVNYVLSSALLSMPFELLRHVLEHEGLVRNLGIDAALTIAGDVVRERERRRIDACTALQDQKRAPEGILLFSEAVGRDATGTRVKLFSTRFG</sequence>
<feature type="compositionally biased region" description="Polar residues" evidence="1">
    <location>
        <begin position="526"/>
        <end position="536"/>
    </location>
</feature>
<evidence type="ECO:0000313" key="3">
    <source>
        <dbReference type="Proteomes" id="UP000030641"/>
    </source>
</evidence>
<feature type="region of interest" description="Disordered" evidence="1">
    <location>
        <begin position="98"/>
        <end position="140"/>
    </location>
</feature>
<reference evidence="2 3" key="1">
    <citation type="journal article" date="2014" name="BMC Genomics">
        <title>Genome sequencing of four Aureobasidium pullulans varieties: biotechnological potential, stress tolerance, and description of new species.</title>
        <authorList>
            <person name="Gostin Ar C."/>
            <person name="Ohm R.A."/>
            <person name="Kogej T."/>
            <person name="Sonjak S."/>
            <person name="Turk M."/>
            <person name="Zajc J."/>
            <person name="Zalar P."/>
            <person name="Grube M."/>
            <person name="Sun H."/>
            <person name="Han J."/>
            <person name="Sharma A."/>
            <person name="Chiniquy J."/>
            <person name="Ngan C.Y."/>
            <person name="Lipzen A."/>
            <person name="Barry K."/>
            <person name="Grigoriev I.V."/>
            <person name="Gunde-Cimerman N."/>
        </authorList>
    </citation>
    <scope>NUCLEOTIDE SEQUENCE [LARGE SCALE GENOMIC DNA]</scope>
    <source>
        <strain evidence="2 3">EXF-2481</strain>
    </source>
</reference>
<proteinExistence type="predicted"/>
<feature type="region of interest" description="Disordered" evidence="1">
    <location>
        <begin position="22"/>
        <end position="81"/>
    </location>
</feature>
<dbReference type="OMA" id="SDSFYMA"/>
<dbReference type="HOGENOM" id="CLU_434098_0_0_1"/>
<feature type="compositionally biased region" description="Low complexity" evidence="1">
    <location>
        <begin position="494"/>
        <end position="513"/>
    </location>
</feature>
<name>A0A074Y0F2_AURSE</name>
<feature type="compositionally biased region" description="Basic and acidic residues" evidence="1">
    <location>
        <begin position="28"/>
        <end position="42"/>
    </location>
</feature>
<evidence type="ECO:0008006" key="4">
    <source>
        <dbReference type="Google" id="ProtNLM"/>
    </source>
</evidence>